<comment type="similarity">
    <text evidence="2 12 13">Belongs to the ATPase A chain family.</text>
</comment>
<feature type="transmembrane region" description="Helical" evidence="12">
    <location>
        <begin position="230"/>
        <end position="259"/>
    </location>
</feature>
<keyword evidence="7 12" id="KW-0375">Hydrogen ion transport</keyword>
<name>A0ABZ0UR12_9RICK</name>
<gene>
    <name evidence="12" type="primary">atpB</name>
    <name evidence="14" type="ORF">Fokcrypt_00641</name>
</gene>
<dbReference type="PRINTS" id="PR00123">
    <property type="entry name" value="ATPASEA"/>
</dbReference>
<dbReference type="HAMAP" id="MF_01393">
    <property type="entry name" value="ATP_synth_a_bact"/>
    <property type="match status" value="1"/>
</dbReference>
<evidence type="ECO:0000256" key="4">
    <source>
        <dbReference type="ARBA" id="ARBA00022475"/>
    </source>
</evidence>
<keyword evidence="15" id="KW-1185">Reference proteome</keyword>
<dbReference type="PANTHER" id="PTHR11410:SF0">
    <property type="entry name" value="ATP SYNTHASE SUBUNIT A"/>
    <property type="match status" value="1"/>
</dbReference>
<dbReference type="PANTHER" id="PTHR11410">
    <property type="entry name" value="ATP SYNTHASE SUBUNIT A"/>
    <property type="match status" value="1"/>
</dbReference>
<dbReference type="InterPro" id="IPR045083">
    <property type="entry name" value="ATP_synth_F0_asu_bact/mt"/>
</dbReference>
<keyword evidence="11 12" id="KW-0066">ATP synthesis</keyword>
<evidence type="ECO:0000313" key="14">
    <source>
        <dbReference type="EMBL" id="WPX98107.1"/>
    </source>
</evidence>
<keyword evidence="10 12" id="KW-0472">Membrane</keyword>
<evidence type="ECO:0000256" key="10">
    <source>
        <dbReference type="ARBA" id="ARBA00023136"/>
    </source>
</evidence>
<evidence type="ECO:0000256" key="11">
    <source>
        <dbReference type="ARBA" id="ARBA00023310"/>
    </source>
</evidence>
<evidence type="ECO:0000256" key="6">
    <source>
        <dbReference type="ARBA" id="ARBA00022692"/>
    </source>
</evidence>
<keyword evidence="6 12" id="KW-0812">Transmembrane</keyword>
<feature type="transmembrane region" description="Helical" evidence="12">
    <location>
        <begin position="173"/>
        <end position="190"/>
    </location>
</feature>
<evidence type="ECO:0000256" key="12">
    <source>
        <dbReference type="HAMAP-Rule" id="MF_01393"/>
    </source>
</evidence>
<feature type="transmembrane region" description="Helical" evidence="12">
    <location>
        <begin position="20"/>
        <end position="47"/>
    </location>
</feature>
<dbReference type="SUPFAM" id="SSF81336">
    <property type="entry name" value="F1F0 ATP synthase subunit A"/>
    <property type="match status" value="1"/>
</dbReference>
<dbReference type="InterPro" id="IPR023011">
    <property type="entry name" value="ATP_synth_F0_asu_AS"/>
</dbReference>
<dbReference type="EMBL" id="CP110343">
    <property type="protein sequence ID" value="WPX98107.1"/>
    <property type="molecule type" value="Genomic_DNA"/>
</dbReference>
<comment type="subcellular location">
    <subcellularLocation>
        <location evidence="12 13">Cell membrane</location>
        <topology evidence="12 13">Multi-pass membrane protein</topology>
    </subcellularLocation>
    <subcellularLocation>
        <location evidence="1">Membrane</location>
        <topology evidence="1">Multi-pass membrane protein</topology>
    </subcellularLocation>
</comment>
<dbReference type="NCBIfam" id="TIGR01131">
    <property type="entry name" value="ATP_synt_6_or_A"/>
    <property type="match status" value="1"/>
</dbReference>
<feature type="transmembrane region" description="Helical" evidence="12">
    <location>
        <begin position="138"/>
        <end position="161"/>
    </location>
</feature>
<evidence type="ECO:0000256" key="13">
    <source>
        <dbReference type="RuleBase" id="RU000483"/>
    </source>
</evidence>
<evidence type="ECO:0000313" key="15">
    <source>
        <dbReference type="Proteomes" id="UP001325140"/>
    </source>
</evidence>
<evidence type="ECO:0000256" key="3">
    <source>
        <dbReference type="ARBA" id="ARBA00022448"/>
    </source>
</evidence>
<evidence type="ECO:0000256" key="9">
    <source>
        <dbReference type="ARBA" id="ARBA00023065"/>
    </source>
</evidence>
<dbReference type="CDD" id="cd00310">
    <property type="entry name" value="ATP-synt_Fo_a_6"/>
    <property type="match status" value="1"/>
</dbReference>
<keyword evidence="9 12" id="KW-0406">Ion transport</keyword>
<dbReference type="Gene3D" id="1.20.120.220">
    <property type="entry name" value="ATP synthase, F0 complex, subunit A"/>
    <property type="match status" value="1"/>
</dbReference>
<comment type="function">
    <text evidence="12 13">Key component of the proton channel; it plays a direct role in the translocation of protons across the membrane.</text>
</comment>
<keyword evidence="3 12" id="KW-0813">Transport</keyword>
<evidence type="ECO:0000256" key="8">
    <source>
        <dbReference type="ARBA" id="ARBA00022989"/>
    </source>
</evidence>
<evidence type="ECO:0000256" key="7">
    <source>
        <dbReference type="ARBA" id="ARBA00022781"/>
    </source>
</evidence>
<keyword evidence="8 12" id="KW-1133">Transmembrane helix</keyword>
<sequence>MELFDFLKTTSLYAFQIYDFEIHFTSLALSMFLSVFSVIVVLGVYMFPAWKTTVSKDDFKSSIALKEWKKKEMKKFIPHYPQIICETIYEFVEEIANGTIGKEDTKKFVSFGITLFTFILFCNALGIFHSIAPVTSNFLINSYISIFLFMSTTAIGILKNGLKFGRLFLPKNVPLPLAPLLFLIEFFTYFTRPITLALRLAANVIAGHIITGVAVNVVASADVVLKILPFAGVVLLNGFEIFVAVLQAYIFTMLSFVYLGTVKDVDH</sequence>
<evidence type="ECO:0000256" key="1">
    <source>
        <dbReference type="ARBA" id="ARBA00004141"/>
    </source>
</evidence>
<dbReference type="Pfam" id="PF00119">
    <property type="entry name" value="ATP-synt_A"/>
    <property type="match status" value="1"/>
</dbReference>
<feature type="transmembrane region" description="Helical" evidence="12">
    <location>
        <begin position="196"/>
        <end position="218"/>
    </location>
</feature>
<accession>A0ABZ0UR12</accession>
<dbReference type="PROSITE" id="PS00449">
    <property type="entry name" value="ATPASE_A"/>
    <property type="match status" value="1"/>
</dbReference>
<feature type="transmembrane region" description="Helical" evidence="12">
    <location>
        <begin position="108"/>
        <end position="132"/>
    </location>
</feature>
<dbReference type="InterPro" id="IPR035908">
    <property type="entry name" value="F0_ATP_A_sf"/>
</dbReference>
<evidence type="ECO:0000256" key="2">
    <source>
        <dbReference type="ARBA" id="ARBA00006810"/>
    </source>
</evidence>
<organism evidence="14 15">
    <name type="scientific">Candidatus Fokinia crypta</name>
    <dbReference type="NCBI Taxonomy" id="1920990"/>
    <lineage>
        <taxon>Bacteria</taxon>
        <taxon>Pseudomonadati</taxon>
        <taxon>Pseudomonadota</taxon>
        <taxon>Alphaproteobacteria</taxon>
        <taxon>Rickettsiales</taxon>
        <taxon>Candidatus Midichloriaceae</taxon>
        <taxon>Candidatus Fokinia</taxon>
    </lineage>
</organism>
<evidence type="ECO:0000256" key="5">
    <source>
        <dbReference type="ARBA" id="ARBA00022547"/>
    </source>
</evidence>
<keyword evidence="4 12" id="KW-1003">Cell membrane</keyword>
<keyword evidence="5 12" id="KW-0138">CF(0)</keyword>
<dbReference type="Proteomes" id="UP001325140">
    <property type="component" value="Chromosome"/>
</dbReference>
<reference evidence="14" key="1">
    <citation type="submission" date="2022-10" db="EMBL/GenBank/DDBJ databases">
        <title>Host association and intracellularity evolved multiple times independently in the Rickettsiales.</title>
        <authorList>
            <person name="Castelli M."/>
            <person name="Nardi T."/>
            <person name="Gammuto L."/>
            <person name="Bellinzona G."/>
            <person name="Sabaneyeva E."/>
            <person name="Potekhin A."/>
            <person name="Serra V."/>
            <person name="Petroni G."/>
            <person name="Sassera D."/>
        </authorList>
    </citation>
    <scope>NUCLEOTIDE SEQUENCE [LARGE SCALE GENOMIC DNA]</scope>
    <source>
        <strain evidence="14">US_Bl 11III1</strain>
    </source>
</reference>
<dbReference type="InterPro" id="IPR000568">
    <property type="entry name" value="ATP_synth_F0_asu"/>
</dbReference>
<proteinExistence type="inferred from homology"/>
<protein>
    <recommendedName>
        <fullName evidence="12 13">ATP synthase subunit a</fullName>
    </recommendedName>
    <alternativeName>
        <fullName evidence="12">ATP synthase F0 sector subunit a</fullName>
    </alternativeName>
    <alternativeName>
        <fullName evidence="12">F-ATPase subunit 6</fullName>
    </alternativeName>
</protein>